<dbReference type="SUPFAM" id="SSF49503">
    <property type="entry name" value="Cupredoxins"/>
    <property type="match status" value="1"/>
</dbReference>
<feature type="chain" id="PRO_5043338315" description="Phytocyanin domain-containing protein" evidence="3">
    <location>
        <begin position="28"/>
        <end position="175"/>
    </location>
</feature>
<dbReference type="InterPro" id="IPR039391">
    <property type="entry name" value="Phytocyanin-like"/>
</dbReference>
<dbReference type="Gene3D" id="2.60.40.420">
    <property type="entry name" value="Cupredoxins - blue copper proteins"/>
    <property type="match status" value="1"/>
</dbReference>
<evidence type="ECO:0000256" key="1">
    <source>
        <dbReference type="ARBA" id="ARBA00023157"/>
    </source>
</evidence>
<reference evidence="5" key="1">
    <citation type="journal article" date="2018" name="DNA Res.">
        <title>Multiple hybrid de novo genome assembly of finger millet, an orphan allotetraploid crop.</title>
        <authorList>
            <person name="Hatakeyama M."/>
            <person name="Aluri S."/>
            <person name="Balachadran M.T."/>
            <person name="Sivarajan S.R."/>
            <person name="Patrignani A."/>
            <person name="Gruter S."/>
            <person name="Poveda L."/>
            <person name="Shimizu-Inatsugi R."/>
            <person name="Baeten J."/>
            <person name="Francoijs K.J."/>
            <person name="Nataraja K.N."/>
            <person name="Reddy Y.A.N."/>
            <person name="Phadnis S."/>
            <person name="Ravikumar R.L."/>
            <person name="Schlapbach R."/>
            <person name="Sreeman S.M."/>
            <person name="Shimizu K.K."/>
        </authorList>
    </citation>
    <scope>NUCLEOTIDE SEQUENCE</scope>
</reference>
<feature type="signal peptide" evidence="3">
    <location>
        <begin position="1"/>
        <end position="27"/>
    </location>
</feature>
<dbReference type="Proteomes" id="UP001054889">
    <property type="component" value="Unassembled WGS sequence"/>
</dbReference>
<keyword evidence="6" id="KW-1185">Reference proteome</keyword>
<gene>
    <name evidence="5" type="primary">gb06667</name>
    <name evidence="5" type="ORF">PR202_gb06667</name>
</gene>
<dbReference type="GO" id="GO:0009055">
    <property type="term" value="F:electron transfer activity"/>
    <property type="evidence" value="ECO:0007669"/>
    <property type="project" value="InterPro"/>
</dbReference>
<evidence type="ECO:0000256" key="3">
    <source>
        <dbReference type="SAM" id="SignalP"/>
    </source>
</evidence>
<evidence type="ECO:0000313" key="6">
    <source>
        <dbReference type="Proteomes" id="UP001054889"/>
    </source>
</evidence>
<accession>A0AAV5EA82</accession>
<proteinExistence type="predicted"/>
<keyword evidence="1" id="KW-1015">Disulfide bond</keyword>
<dbReference type="PROSITE" id="PS51485">
    <property type="entry name" value="PHYTOCYANIN"/>
    <property type="match status" value="1"/>
</dbReference>
<protein>
    <recommendedName>
        <fullName evidence="4">Phytocyanin domain-containing protein</fullName>
    </recommendedName>
</protein>
<dbReference type="InterPro" id="IPR008972">
    <property type="entry name" value="Cupredoxin"/>
</dbReference>
<comment type="caution">
    <text evidence="5">The sequence shown here is derived from an EMBL/GenBank/DDBJ whole genome shotgun (WGS) entry which is preliminary data.</text>
</comment>
<organism evidence="5 6">
    <name type="scientific">Eleusine coracana subsp. coracana</name>
    <dbReference type="NCBI Taxonomy" id="191504"/>
    <lineage>
        <taxon>Eukaryota</taxon>
        <taxon>Viridiplantae</taxon>
        <taxon>Streptophyta</taxon>
        <taxon>Embryophyta</taxon>
        <taxon>Tracheophyta</taxon>
        <taxon>Spermatophyta</taxon>
        <taxon>Magnoliopsida</taxon>
        <taxon>Liliopsida</taxon>
        <taxon>Poales</taxon>
        <taxon>Poaceae</taxon>
        <taxon>PACMAD clade</taxon>
        <taxon>Chloridoideae</taxon>
        <taxon>Cynodonteae</taxon>
        <taxon>Eleusininae</taxon>
        <taxon>Eleusine</taxon>
    </lineage>
</organism>
<reference evidence="5" key="2">
    <citation type="submission" date="2021-12" db="EMBL/GenBank/DDBJ databases">
        <title>Resequencing data analysis of finger millet.</title>
        <authorList>
            <person name="Hatakeyama M."/>
            <person name="Aluri S."/>
            <person name="Balachadran M.T."/>
            <person name="Sivarajan S.R."/>
            <person name="Poveda L."/>
            <person name="Shimizu-Inatsugi R."/>
            <person name="Schlapbach R."/>
            <person name="Sreeman S.M."/>
            <person name="Shimizu K.K."/>
        </authorList>
    </citation>
    <scope>NUCLEOTIDE SEQUENCE</scope>
</reference>
<name>A0AAV5EA82_ELECO</name>
<evidence type="ECO:0000256" key="2">
    <source>
        <dbReference type="ARBA" id="ARBA00023180"/>
    </source>
</evidence>
<dbReference type="EMBL" id="BQKI01000074">
    <property type="protein sequence ID" value="GJN19392.1"/>
    <property type="molecule type" value="Genomic_DNA"/>
</dbReference>
<dbReference type="PANTHER" id="PTHR33021:SF234">
    <property type="entry name" value="EARLY NODULIN-LIKE PROTEIN 7"/>
    <property type="match status" value="1"/>
</dbReference>
<sequence length="175" mass="18554">MAAAKLVRVSALAVAVVLVALPTVAAATHEAKRFKVGGADGWRVPPPEVKEMYYANWASRITFYVGDFLEFVFKNDSVIQVDKAGYYHCNFATAALRDGHKTFRLTAPGNAYFTSADVDRCKMGERLMIDVLAADHPAAPGPWMPAPGPSSSAAAVAYSVHTAAVALVTVAAGLL</sequence>
<keyword evidence="2" id="KW-0325">Glycoprotein</keyword>
<feature type="domain" description="Phytocyanin" evidence="4">
    <location>
        <begin position="32"/>
        <end position="133"/>
    </location>
</feature>
<dbReference type="Pfam" id="PF02298">
    <property type="entry name" value="Cu_bind_like"/>
    <property type="match status" value="1"/>
</dbReference>
<dbReference type="GO" id="GO:0005886">
    <property type="term" value="C:plasma membrane"/>
    <property type="evidence" value="ECO:0007669"/>
    <property type="project" value="TreeGrafter"/>
</dbReference>
<evidence type="ECO:0000313" key="5">
    <source>
        <dbReference type="EMBL" id="GJN19392.1"/>
    </source>
</evidence>
<dbReference type="AlphaFoldDB" id="A0AAV5EA82"/>
<keyword evidence="3" id="KW-0732">Signal</keyword>
<dbReference type="PANTHER" id="PTHR33021">
    <property type="entry name" value="BLUE COPPER PROTEIN"/>
    <property type="match status" value="1"/>
</dbReference>
<evidence type="ECO:0000259" key="4">
    <source>
        <dbReference type="PROSITE" id="PS51485"/>
    </source>
</evidence>
<dbReference type="InterPro" id="IPR003245">
    <property type="entry name" value="Phytocyanin_dom"/>
</dbReference>
<dbReference type="FunFam" id="2.60.40.420:FF:000034">
    <property type="entry name" value="Cupredoxin superfamily protein"/>
    <property type="match status" value="1"/>
</dbReference>